<feature type="compositionally biased region" description="Acidic residues" evidence="6">
    <location>
        <begin position="56"/>
        <end position="73"/>
    </location>
</feature>
<dbReference type="FunCoup" id="D8QCN8">
    <property type="interactions" value="303"/>
</dbReference>
<keyword evidence="2 4" id="KW-0813">Transport</keyword>
<dbReference type="InParanoid" id="D8QCN8"/>
<comment type="function">
    <text evidence="4">Required for vacuolar assembly and vacuolar traffic.</text>
</comment>
<comment type="subcellular location">
    <subcellularLocation>
        <location evidence="4">Vacuole</location>
    </subcellularLocation>
</comment>
<name>D8QCN8_SCHCM</name>
<evidence type="ECO:0000256" key="3">
    <source>
        <dbReference type="ARBA" id="ARBA00022927"/>
    </source>
</evidence>
<gene>
    <name evidence="8" type="ORF">SCHCODRAFT_78325</name>
</gene>
<dbReference type="OMA" id="CYIRLQD"/>
<dbReference type="SUPFAM" id="SSF48371">
    <property type="entry name" value="ARM repeat"/>
    <property type="match status" value="1"/>
</dbReference>
<dbReference type="InterPro" id="IPR016024">
    <property type="entry name" value="ARM-type_fold"/>
</dbReference>
<keyword evidence="9" id="KW-1185">Reference proteome</keyword>
<dbReference type="GO" id="GO:0034058">
    <property type="term" value="P:endosomal vesicle fusion"/>
    <property type="evidence" value="ECO:0007669"/>
    <property type="project" value="UniProtKB-UniRule"/>
</dbReference>
<dbReference type="Proteomes" id="UP000007431">
    <property type="component" value="Unassembled WGS sequence"/>
</dbReference>
<dbReference type="InterPro" id="IPR045111">
    <property type="entry name" value="Vps41/Vps8"/>
</dbReference>
<dbReference type="PANTHER" id="PTHR12616">
    <property type="entry name" value="VACUOLAR PROTEIN SORTING VPS41"/>
    <property type="match status" value="1"/>
</dbReference>
<protein>
    <recommendedName>
        <fullName evidence="4">Vacuolar protein sorting-associated protein 41</fullName>
    </recommendedName>
</protein>
<dbReference type="InterPro" id="IPR015943">
    <property type="entry name" value="WD40/YVTN_repeat-like_dom_sf"/>
</dbReference>
<dbReference type="EMBL" id="GL377309">
    <property type="protein sequence ID" value="EFI94964.1"/>
    <property type="molecule type" value="Genomic_DNA"/>
</dbReference>
<feature type="domain" description="Vps41 beta-propeller" evidence="7">
    <location>
        <begin position="77"/>
        <end position="328"/>
    </location>
</feature>
<dbReference type="GO" id="GO:0016236">
    <property type="term" value="P:macroautophagy"/>
    <property type="evidence" value="ECO:0007669"/>
    <property type="project" value="TreeGrafter"/>
</dbReference>
<dbReference type="STRING" id="578458.D8QCN8"/>
<dbReference type="InterPro" id="IPR057780">
    <property type="entry name" value="Beta-prop_Vps41"/>
</dbReference>
<dbReference type="Pfam" id="PF23556">
    <property type="entry name" value="TPR_Vps41"/>
    <property type="match status" value="1"/>
</dbReference>
<dbReference type="InterPro" id="IPR036322">
    <property type="entry name" value="WD40_repeat_dom_sf"/>
</dbReference>
<proteinExistence type="inferred from homology"/>
<dbReference type="VEuPathDB" id="FungiDB:SCHCODRAFT_02635249"/>
<dbReference type="InterPro" id="IPR011990">
    <property type="entry name" value="TPR-like_helical_dom_sf"/>
</dbReference>
<sequence length="1019" mass="113862">MSIADDGRTNDPATTSGSEESSDEEEDEDDEQQEGDEEQTSGSSSVQDTSTKDGAQESEGDESEEDDEDDEDVEPALKYARLEGDVPKLFLKDSASALAISQKDKRIVIGTHAGVVHILDLNGTRVKSYKKHLASITDIALDEDFIATASMDGHVFVLSLTSPETQDLDMRRPVRTVALEPGFSQHTTRAFVCGGLSGSLVHRERGWLGPRETVLHTGEGPIWQVRWRGRLIAWANDIGVKIYDTASRSRITFIDRPADSPRADLFRCTLHWQDDATLLIAWADLIKVARVRARTTGPNAGVSDAPSLFVEITAVFQLDCMAAGILPHPMPSGPSVIYDDHRSVSSQQSKTHATRTLTSLLVLAYYPPDTSILRADDAPADSSTQKRKLADRPELRIISRSGEELANDALSVAGYQSWQCNDYALAKVDGTTPETDAGGDQCYVVLSPRDIVIARPRDARDHIAWLVERERYEEALEGIEELSRDSKDARDEELNAVAIGTKYVDYLIRQGEYEKAARLCPKVCGHDSKRWEHRIFVFAEKRHLQAVIPFVPTDAPRLDPVVYGMILGYFLSHDRQALVHTIQTWPRDIYDIPAVIVAVQADLDRAAYSAPSSTDTRLLMEALGELYVNIAFSDRFVLTVSCSYVANRQPGKALHYFLRLRRPDVFNLIKDHNLYTDVQDQALLLVEFDAELMKRRRDAGETVDDRDSEAIRLLVDHEHSIPTGRVVQQLGRRPYFLFLYLSALLERDPHVASDYGDLLVKLFAEHDASRLIGFLRASSEYNLERAYKVCQERDLVPEMVFLLGQMGDNKKALTLIIERLGDVNRAIDFAKEQNDHDLWEDLLKYSETRPAFIRGLLENVGPEIDPIRLIRRIKNGLEIPGLKEALIKILQDFHLQISLLEGCQAILNSDNMQLSRRLQSNQTSGFFLTGKSTCPVCEKSLPNNAQGVVILFFCRHVAHASCVDGGDNLPVFGDTVLRNVGMGSTTKGMSSKIAFESTVRARLAHVCPLCHRRAEGQRT</sequence>
<dbReference type="PIRSF" id="PIRSF028921">
    <property type="entry name" value="VPS41"/>
    <property type="match status" value="1"/>
</dbReference>
<keyword evidence="4" id="KW-0926">Vacuole</keyword>
<evidence type="ECO:0000256" key="1">
    <source>
        <dbReference type="ARBA" id="ARBA00009582"/>
    </source>
</evidence>
<dbReference type="Gene3D" id="1.25.40.10">
    <property type="entry name" value="Tetratricopeptide repeat domain"/>
    <property type="match status" value="1"/>
</dbReference>
<dbReference type="GO" id="GO:0030897">
    <property type="term" value="C:HOPS complex"/>
    <property type="evidence" value="ECO:0007669"/>
    <property type="project" value="UniProtKB-UniRule"/>
</dbReference>
<dbReference type="Gene3D" id="2.130.10.10">
    <property type="entry name" value="YVTN repeat-like/Quinoprotein amine dehydrogenase"/>
    <property type="match status" value="1"/>
</dbReference>
<reference evidence="8 9" key="1">
    <citation type="journal article" date="2010" name="Nat. Biotechnol.">
        <title>Genome sequence of the model mushroom Schizophyllum commune.</title>
        <authorList>
            <person name="Ohm R.A."/>
            <person name="de Jong J.F."/>
            <person name="Lugones L.G."/>
            <person name="Aerts A."/>
            <person name="Kothe E."/>
            <person name="Stajich J.E."/>
            <person name="de Vries R.P."/>
            <person name="Record E."/>
            <person name="Levasseur A."/>
            <person name="Baker S.E."/>
            <person name="Bartholomew K.A."/>
            <person name="Coutinho P.M."/>
            <person name="Erdmann S."/>
            <person name="Fowler T.J."/>
            <person name="Gathman A.C."/>
            <person name="Lombard V."/>
            <person name="Henrissat B."/>
            <person name="Knabe N."/>
            <person name="Kuees U."/>
            <person name="Lilly W.W."/>
            <person name="Lindquist E."/>
            <person name="Lucas S."/>
            <person name="Magnuson J.K."/>
            <person name="Piumi F."/>
            <person name="Raudaskoski M."/>
            <person name="Salamov A."/>
            <person name="Schmutz J."/>
            <person name="Schwarze F.W.M.R."/>
            <person name="vanKuyk P.A."/>
            <person name="Horton J.S."/>
            <person name="Grigoriev I.V."/>
            <person name="Woesten H.A.B."/>
        </authorList>
    </citation>
    <scope>NUCLEOTIDE SEQUENCE [LARGE SCALE GENOMIC DNA]</scope>
    <source>
        <strain evidence="9">H4-8 / FGSC 9210</strain>
    </source>
</reference>
<dbReference type="GO" id="GO:0009267">
    <property type="term" value="P:cellular response to starvation"/>
    <property type="evidence" value="ECO:0007669"/>
    <property type="project" value="TreeGrafter"/>
</dbReference>
<dbReference type="HOGENOM" id="CLU_001285_2_0_1"/>
<evidence type="ECO:0000256" key="6">
    <source>
        <dbReference type="SAM" id="MobiDB-lite"/>
    </source>
</evidence>
<evidence type="ECO:0000259" key="7">
    <source>
        <dbReference type="Pfam" id="PF23411"/>
    </source>
</evidence>
<dbReference type="Pfam" id="PF23411">
    <property type="entry name" value="Beta-prop_Vps41"/>
    <property type="match status" value="2"/>
</dbReference>
<evidence type="ECO:0000313" key="9">
    <source>
        <dbReference type="Proteomes" id="UP000007431"/>
    </source>
</evidence>
<evidence type="ECO:0000256" key="5">
    <source>
        <dbReference type="PROSITE-ProRule" id="PRU01006"/>
    </source>
</evidence>
<evidence type="ECO:0000256" key="2">
    <source>
        <dbReference type="ARBA" id="ARBA00022448"/>
    </source>
</evidence>
<comment type="similarity">
    <text evidence="1 4">Belongs to the VPS41 family.</text>
</comment>
<accession>D8QCN8</accession>
<dbReference type="GO" id="GO:0006623">
    <property type="term" value="P:protein targeting to vacuole"/>
    <property type="evidence" value="ECO:0007669"/>
    <property type="project" value="InterPro"/>
</dbReference>
<dbReference type="InterPro" id="IPR016902">
    <property type="entry name" value="Vps41"/>
</dbReference>
<feature type="repeat" description="CHCR" evidence="5">
    <location>
        <begin position="711"/>
        <end position="855"/>
    </location>
</feature>
<feature type="region of interest" description="Disordered" evidence="6">
    <location>
        <begin position="1"/>
        <end position="73"/>
    </location>
</feature>
<dbReference type="SUPFAM" id="SSF50978">
    <property type="entry name" value="WD40 repeat-like"/>
    <property type="match status" value="1"/>
</dbReference>
<dbReference type="InterPro" id="IPR000547">
    <property type="entry name" value="Clathrin_H-chain/VPS_repeat"/>
</dbReference>
<evidence type="ECO:0000313" key="8">
    <source>
        <dbReference type="EMBL" id="EFI94964.1"/>
    </source>
</evidence>
<organism evidence="9">
    <name type="scientific">Schizophyllum commune (strain H4-8 / FGSC 9210)</name>
    <name type="common">Split gill fungus</name>
    <dbReference type="NCBI Taxonomy" id="578458"/>
    <lineage>
        <taxon>Eukaryota</taxon>
        <taxon>Fungi</taxon>
        <taxon>Dikarya</taxon>
        <taxon>Basidiomycota</taxon>
        <taxon>Agaricomycotina</taxon>
        <taxon>Agaricomycetes</taxon>
        <taxon>Agaricomycetidae</taxon>
        <taxon>Agaricales</taxon>
        <taxon>Schizophyllaceae</taxon>
        <taxon>Schizophyllum</taxon>
    </lineage>
</organism>
<evidence type="ECO:0000256" key="4">
    <source>
        <dbReference type="PIRNR" id="PIRNR028921"/>
    </source>
</evidence>
<dbReference type="GO" id="GO:0005770">
    <property type="term" value="C:late endosome"/>
    <property type="evidence" value="ECO:0007669"/>
    <property type="project" value="UniProtKB-UniRule"/>
</dbReference>
<keyword evidence="3 4" id="KW-0653">Protein transport</keyword>
<dbReference type="FunFam" id="1.25.40.10:FF:000350">
    <property type="entry name" value="Vacuolar protein sorting-associated protein 41 homolog"/>
    <property type="match status" value="1"/>
</dbReference>
<dbReference type="AlphaFoldDB" id="D8QCN8"/>
<dbReference type="PROSITE" id="PS50236">
    <property type="entry name" value="CHCR"/>
    <property type="match status" value="1"/>
</dbReference>
<feature type="domain" description="Vps41 beta-propeller" evidence="7">
    <location>
        <begin position="371"/>
        <end position="455"/>
    </location>
</feature>
<dbReference type="SMART" id="SM00299">
    <property type="entry name" value="CLH"/>
    <property type="match status" value="1"/>
</dbReference>
<dbReference type="GO" id="GO:0000329">
    <property type="term" value="C:fungal-type vacuole membrane"/>
    <property type="evidence" value="ECO:0007669"/>
    <property type="project" value="UniProtKB-UniRule"/>
</dbReference>
<dbReference type="PANTHER" id="PTHR12616:SF1">
    <property type="entry name" value="VACUOLAR PROTEIN SORTING-ASSOCIATED PROTEIN 41 HOMOLOG"/>
    <property type="match status" value="1"/>
</dbReference>
<feature type="compositionally biased region" description="Acidic residues" evidence="6">
    <location>
        <begin position="20"/>
        <end position="39"/>
    </location>
</feature>
<dbReference type="eggNOG" id="KOG2066">
    <property type="taxonomic scope" value="Eukaryota"/>
</dbReference>